<sequence length="66" mass="7514">MQLLQALIQRSLQKDWDSIGRHRLKTFHVCCVIGSVCLSLTLGALFAWHVYLTSRNLTTIEVDLLS</sequence>
<name>A0AAW2TF28_SESRA</name>
<keyword evidence="1" id="KW-1133">Transmembrane helix</keyword>
<dbReference type="AlphaFoldDB" id="A0AAW2TF28"/>
<proteinExistence type="predicted"/>
<dbReference type="EMBL" id="JACGWJ010000008">
    <property type="protein sequence ID" value="KAL0403498.1"/>
    <property type="molecule type" value="Genomic_DNA"/>
</dbReference>
<comment type="caution">
    <text evidence="2">The sequence shown here is derived from an EMBL/GenBank/DDBJ whole genome shotgun (WGS) entry which is preliminary data.</text>
</comment>
<evidence type="ECO:0000256" key="1">
    <source>
        <dbReference type="SAM" id="Phobius"/>
    </source>
</evidence>
<evidence type="ECO:0000313" key="2">
    <source>
        <dbReference type="EMBL" id="KAL0403498.1"/>
    </source>
</evidence>
<organism evidence="2">
    <name type="scientific">Sesamum radiatum</name>
    <name type="common">Black benniseed</name>
    <dbReference type="NCBI Taxonomy" id="300843"/>
    <lineage>
        <taxon>Eukaryota</taxon>
        <taxon>Viridiplantae</taxon>
        <taxon>Streptophyta</taxon>
        <taxon>Embryophyta</taxon>
        <taxon>Tracheophyta</taxon>
        <taxon>Spermatophyta</taxon>
        <taxon>Magnoliopsida</taxon>
        <taxon>eudicotyledons</taxon>
        <taxon>Gunneridae</taxon>
        <taxon>Pentapetalae</taxon>
        <taxon>asterids</taxon>
        <taxon>lamiids</taxon>
        <taxon>Lamiales</taxon>
        <taxon>Pedaliaceae</taxon>
        <taxon>Sesamum</taxon>
    </lineage>
</organism>
<feature type="transmembrane region" description="Helical" evidence="1">
    <location>
        <begin position="27"/>
        <end position="51"/>
    </location>
</feature>
<reference evidence="2" key="1">
    <citation type="submission" date="2020-06" db="EMBL/GenBank/DDBJ databases">
        <authorList>
            <person name="Li T."/>
            <person name="Hu X."/>
            <person name="Zhang T."/>
            <person name="Song X."/>
            <person name="Zhang H."/>
            <person name="Dai N."/>
            <person name="Sheng W."/>
            <person name="Hou X."/>
            <person name="Wei L."/>
        </authorList>
    </citation>
    <scope>NUCLEOTIDE SEQUENCE</scope>
    <source>
        <strain evidence="2">G02</strain>
        <tissue evidence="2">Leaf</tissue>
    </source>
</reference>
<keyword evidence="1" id="KW-0812">Transmembrane</keyword>
<gene>
    <name evidence="2" type="ORF">Sradi_1990600</name>
</gene>
<accession>A0AAW2TF28</accession>
<protein>
    <submittedName>
        <fullName evidence="2">Uncharacterized protein</fullName>
    </submittedName>
</protein>
<reference evidence="2" key="2">
    <citation type="journal article" date="2024" name="Plant">
        <title>Genomic evolution and insights into agronomic trait innovations of Sesamum species.</title>
        <authorList>
            <person name="Miao H."/>
            <person name="Wang L."/>
            <person name="Qu L."/>
            <person name="Liu H."/>
            <person name="Sun Y."/>
            <person name="Le M."/>
            <person name="Wang Q."/>
            <person name="Wei S."/>
            <person name="Zheng Y."/>
            <person name="Lin W."/>
            <person name="Duan Y."/>
            <person name="Cao H."/>
            <person name="Xiong S."/>
            <person name="Wang X."/>
            <person name="Wei L."/>
            <person name="Li C."/>
            <person name="Ma Q."/>
            <person name="Ju M."/>
            <person name="Zhao R."/>
            <person name="Li G."/>
            <person name="Mu C."/>
            <person name="Tian Q."/>
            <person name="Mei H."/>
            <person name="Zhang T."/>
            <person name="Gao T."/>
            <person name="Zhang H."/>
        </authorList>
    </citation>
    <scope>NUCLEOTIDE SEQUENCE</scope>
    <source>
        <strain evidence="2">G02</strain>
    </source>
</reference>
<keyword evidence="1" id="KW-0472">Membrane</keyword>